<comment type="caution">
    <text evidence="3">The sequence shown here is derived from an EMBL/GenBank/DDBJ whole genome shotgun (WGS) entry which is preliminary data.</text>
</comment>
<evidence type="ECO:0000313" key="4">
    <source>
        <dbReference type="Proteomes" id="UP000663887"/>
    </source>
</evidence>
<dbReference type="GO" id="GO:0009100">
    <property type="term" value="P:glycoprotein metabolic process"/>
    <property type="evidence" value="ECO:0007669"/>
    <property type="project" value="UniProtKB-ARBA"/>
</dbReference>
<proteinExistence type="predicted"/>
<gene>
    <name evidence="3" type="ORF">XDN619_LOCUS10582</name>
</gene>
<dbReference type="EMBL" id="CAJNRG010003847">
    <property type="protein sequence ID" value="CAF2061070.1"/>
    <property type="molecule type" value="Genomic_DNA"/>
</dbReference>
<evidence type="ECO:0000259" key="2">
    <source>
        <dbReference type="Pfam" id="PF04991"/>
    </source>
</evidence>
<dbReference type="InterPro" id="IPR052942">
    <property type="entry name" value="LPS_cholinephosphotransferase"/>
</dbReference>
<keyword evidence="1" id="KW-0812">Transmembrane</keyword>
<keyword evidence="1" id="KW-0472">Membrane</keyword>
<keyword evidence="1" id="KW-1133">Transmembrane helix</keyword>
<feature type="transmembrane region" description="Helical" evidence="1">
    <location>
        <begin position="6"/>
        <end position="25"/>
    </location>
</feature>
<evidence type="ECO:0000313" key="3">
    <source>
        <dbReference type="EMBL" id="CAF2061070.1"/>
    </source>
</evidence>
<accession>A0A816QL64</accession>
<dbReference type="AlphaFoldDB" id="A0A816QL64"/>
<dbReference type="PANTHER" id="PTHR43404:SF1">
    <property type="entry name" value="MNN4P"/>
    <property type="match status" value="1"/>
</dbReference>
<name>A0A816QL64_9BILA</name>
<evidence type="ECO:0000256" key="1">
    <source>
        <dbReference type="SAM" id="Phobius"/>
    </source>
</evidence>
<feature type="domain" description="LicD/FKTN/FKRP nucleotidyltransferase" evidence="2">
    <location>
        <begin position="374"/>
        <end position="493"/>
    </location>
</feature>
<protein>
    <recommendedName>
        <fullName evidence="2">LicD/FKTN/FKRP nucleotidyltransferase domain-containing protein</fullName>
    </recommendedName>
</protein>
<dbReference type="InterPro" id="IPR007074">
    <property type="entry name" value="LicD/FKTN/FKRP_NTP_transf"/>
</dbReference>
<organism evidence="3 4">
    <name type="scientific">Rotaria magnacalcarata</name>
    <dbReference type="NCBI Taxonomy" id="392030"/>
    <lineage>
        <taxon>Eukaryota</taxon>
        <taxon>Metazoa</taxon>
        <taxon>Spiralia</taxon>
        <taxon>Gnathifera</taxon>
        <taxon>Rotifera</taxon>
        <taxon>Eurotatoria</taxon>
        <taxon>Bdelloidea</taxon>
        <taxon>Philodinida</taxon>
        <taxon>Philodinidae</taxon>
        <taxon>Rotaria</taxon>
    </lineage>
</organism>
<dbReference type="Pfam" id="PF04991">
    <property type="entry name" value="LicD"/>
    <property type="match status" value="1"/>
</dbReference>
<dbReference type="Proteomes" id="UP000663887">
    <property type="component" value="Unassembled WGS sequence"/>
</dbReference>
<reference evidence="3" key="1">
    <citation type="submission" date="2021-02" db="EMBL/GenBank/DDBJ databases">
        <authorList>
            <person name="Nowell W R."/>
        </authorList>
    </citation>
    <scope>NUCLEOTIDE SEQUENCE</scope>
</reference>
<sequence>MRYYQIFIAITIGFIFGIVLTFNNYQTFSYSRIMLAYTRNSIEKVLVQIPTCTPDDGARQSALLHTLLQWSQFAQEHNIRYWIAYKTLLGYAQRDGLLPNALDVDILAMAQDTSRLAELRTLNFSSDYELKVHPQWFIVEKTRRSYFDEEGIDFVGPNARFVNRKDHVHINIWPMYDYHPNQTRIEKNMHPQWFIVEKTRRSYFDEEGIDFVGPNARFVNRKDHVHINIWPMYDYHPNQTRIEKNSKPMLTECDRNYKWKSSPKEWTFPLQKCLLSRINVWCPAEPEKIGVHLYGQSFLIKSPIECINGTWKQSHEDISTIEMTTMTHTQTTTTRLSDEEFIEKVLKSVPTCESDDRDRQRYLLHGLQAWSQLAEKYNIQYWISYGTLVGFTQRGGLLPHDLDTDIMILFNDTRKLVEVSKLNFSSTYEIKVQPQWEIAEETKRSYFRKDGINFVAPNARFIHLKTRYHVDIFPAYDFNPIHANKSTEMKQSENLTIYDINYNWLSYPRSWTYPLKTCYFSEIKLLCPAEPKQLVATIYGVSSLTKSDRKCANGSWVRNP</sequence>
<dbReference type="PANTHER" id="PTHR43404">
    <property type="entry name" value="LIPOPOLYSACCHARIDE CHOLINEPHOSPHOTRANSFERASE LICD"/>
    <property type="match status" value="1"/>
</dbReference>